<name>A0ABR2Q8I5_9ROSI</name>
<comment type="caution">
    <text evidence="1">The sequence shown here is derived from an EMBL/GenBank/DDBJ whole genome shotgun (WGS) entry which is preliminary data.</text>
</comment>
<sequence>MLVGIGMAEIIEGKAKNLKTKAVSIPDYQVVENCWVDNGLPVAFNLFHIRLLAQLPLHLFTGNQNIQHWSSGLVPLPNPNAKLPSTNTQRASETGKRVDLFPGPTPTHLFFHHQIHKPQCSPILKPHLLSLPPSFPGHRFASLTTTSSPVLPT</sequence>
<dbReference type="Proteomes" id="UP001396334">
    <property type="component" value="Unassembled WGS sequence"/>
</dbReference>
<protein>
    <submittedName>
        <fullName evidence="1">Uncharacterized protein</fullName>
    </submittedName>
</protein>
<proteinExistence type="predicted"/>
<evidence type="ECO:0000313" key="1">
    <source>
        <dbReference type="EMBL" id="KAK8996986.1"/>
    </source>
</evidence>
<organism evidence="1 2">
    <name type="scientific">Hibiscus sabdariffa</name>
    <name type="common">roselle</name>
    <dbReference type="NCBI Taxonomy" id="183260"/>
    <lineage>
        <taxon>Eukaryota</taxon>
        <taxon>Viridiplantae</taxon>
        <taxon>Streptophyta</taxon>
        <taxon>Embryophyta</taxon>
        <taxon>Tracheophyta</taxon>
        <taxon>Spermatophyta</taxon>
        <taxon>Magnoliopsida</taxon>
        <taxon>eudicotyledons</taxon>
        <taxon>Gunneridae</taxon>
        <taxon>Pentapetalae</taxon>
        <taxon>rosids</taxon>
        <taxon>malvids</taxon>
        <taxon>Malvales</taxon>
        <taxon>Malvaceae</taxon>
        <taxon>Malvoideae</taxon>
        <taxon>Hibiscus</taxon>
    </lineage>
</organism>
<dbReference type="EMBL" id="JBBPBN010000043">
    <property type="protein sequence ID" value="KAK8996986.1"/>
    <property type="molecule type" value="Genomic_DNA"/>
</dbReference>
<accession>A0ABR2Q8I5</accession>
<evidence type="ECO:0000313" key="2">
    <source>
        <dbReference type="Proteomes" id="UP001396334"/>
    </source>
</evidence>
<keyword evidence="2" id="KW-1185">Reference proteome</keyword>
<reference evidence="1 2" key="1">
    <citation type="journal article" date="2024" name="G3 (Bethesda)">
        <title>Genome assembly of Hibiscus sabdariffa L. provides insights into metabolisms of medicinal natural products.</title>
        <authorList>
            <person name="Kim T."/>
        </authorList>
    </citation>
    <scope>NUCLEOTIDE SEQUENCE [LARGE SCALE GENOMIC DNA]</scope>
    <source>
        <strain evidence="1">TK-2024</strain>
        <tissue evidence="1">Old leaves</tissue>
    </source>
</reference>
<gene>
    <name evidence="1" type="ORF">V6N11_020479</name>
</gene>